<dbReference type="Pfam" id="PF04166">
    <property type="entry name" value="PdxA"/>
    <property type="match status" value="1"/>
</dbReference>
<dbReference type="InterPro" id="IPR005255">
    <property type="entry name" value="PdxA_fam"/>
</dbReference>
<dbReference type="GO" id="GO:0050570">
    <property type="term" value="F:4-hydroxythreonine-4-phosphate dehydrogenase activity"/>
    <property type="evidence" value="ECO:0007669"/>
    <property type="project" value="UniProtKB-EC"/>
</dbReference>
<keyword evidence="1" id="KW-0479">Metal-binding</keyword>
<name>A0A6N0HP38_9GAMM</name>
<dbReference type="GO" id="GO:0042823">
    <property type="term" value="P:pyridoxal phosphate biosynthetic process"/>
    <property type="evidence" value="ECO:0007669"/>
    <property type="project" value="TreeGrafter"/>
</dbReference>
<proteinExistence type="predicted"/>
<dbReference type="NCBIfam" id="TIGR00557">
    <property type="entry name" value="pdxA"/>
    <property type="match status" value="1"/>
</dbReference>
<dbReference type="Proteomes" id="UP000509429">
    <property type="component" value="Chromosome"/>
</dbReference>
<dbReference type="GO" id="GO:0046872">
    <property type="term" value="F:metal ion binding"/>
    <property type="evidence" value="ECO:0007669"/>
    <property type="project" value="UniProtKB-KW"/>
</dbReference>
<evidence type="ECO:0000313" key="4">
    <source>
        <dbReference type="EMBL" id="QKQ24055.1"/>
    </source>
</evidence>
<dbReference type="KEGG" id="reo:HUE58_02540"/>
<dbReference type="EMBL" id="CP054490">
    <property type="protein sequence ID" value="QKQ24055.1"/>
    <property type="molecule type" value="Genomic_DNA"/>
</dbReference>
<keyword evidence="3" id="KW-0520">NAD</keyword>
<keyword evidence="2 4" id="KW-0560">Oxidoreductase</keyword>
<gene>
    <name evidence="4" type="primary">pdxA</name>
    <name evidence="4" type="ORF">HUE58_02540</name>
</gene>
<dbReference type="AlphaFoldDB" id="A0A6N0HP38"/>
<dbReference type="PANTHER" id="PTHR30004:SF5">
    <property type="entry name" value="4-HYDROXYTHREONINE-4-PHOSPHATE DEHYDROGENASE"/>
    <property type="match status" value="1"/>
</dbReference>
<evidence type="ECO:0000313" key="5">
    <source>
        <dbReference type="Proteomes" id="UP000509429"/>
    </source>
</evidence>
<dbReference type="RefSeq" id="WP_174605494.1">
    <property type="nucleotide sequence ID" value="NZ_CP054490.1"/>
</dbReference>
<dbReference type="GO" id="GO:0051287">
    <property type="term" value="F:NAD binding"/>
    <property type="evidence" value="ECO:0007669"/>
    <property type="project" value="InterPro"/>
</dbReference>
<dbReference type="Gene3D" id="3.40.718.10">
    <property type="entry name" value="Isopropylmalate Dehydrogenase"/>
    <property type="match status" value="1"/>
</dbReference>
<dbReference type="GO" id="GO:0008615">
    <property type="term" value="P:pyridoxine biosynthetic process"/>
    <property type="evidence" value="ECO:0007669"/>
    <property type="project" value="TreeGrafter"/>
</dbReference>
<sequence>MTTIAFTVGEPSGIGPDLAVIYAQIKSNKNLLLFADPDILLNRAKQLNLNIKIVESEQASSAYELAVYPIKVNTPVACGILNRNNAQYVLNTLDCATKYCLNSQCDALVTGPVHKGIINQAGISFTGHTEYLANLSNTDKTVMMLATNDLKIALATTHMPLSEVPQSITTQSLQKTISIIHQFLLNDGIDMPKIVVCGLNPHAGEDGYLGMEEIEIINPLIKKLNSQGYNLVGSVAADTAFTSDALTGVDCVLSMYHDQGLPVLKTLGFKKAVNITLGLPFIRTSVDHGSALSLAGTGNISLGSLNTALNYAQMLVANRKKRQPSQGASSYA</sequence>
<accession>A0A6N0HP38</accession>
<protein>
    <submittedName>
        <fullName evidence="4">4-hydroxythreonine-4-phosphate dehydrogenase PdxA</fullName>
        <ecNumber evidence="4">1.1.1.262</ecNumber>
    </submittedName>
</protein>
<evidence type="ECO:0000256" key="2">
    <source>
        <dbReference type="ARBA" id="ARBA00023002"/>
    </source>
</evidence>
<evidence type="ECO:0000256" key="1">
    <source>
        <dbReference type="ARBA" id="ARBA00022723"/>
    </source>
</evidence>
<dbReference type="PANTHER" id="PTHR30004">
    <property type="entry name" value="4-HYDROXYTHREONINE-4-PHOSPHATE DEHYDROGENASE"/>
    <property type="match status" value="1"/>
</dbReference>
<organism evidence="4 5">
    <name type="scientific">Candidatus Ruthia endofausta</name>
    <dbReference type="NCBI Taxonomy" id="2738852"/>
    <lineage>
        <taxon>Bacteria</taxon>
        <taxon>Pseudomonadati</taxon>
        <taxon>Pseudomonadota</taxon>
        <taxon>Gammaproteobacteria</taxon>
        <taxon>Candidatus Pseudothioglobaceae</taxon>
        <taxon>Candidatus Ruthturnera</taxon>
    </lineage>
</organism>
<dbReference type="SUPFAM" id="SSF53659">
    <property type="entry name" value="Isocitrate/Isopropylmalate dehydrogenase-like"/>
    <property type="match status" value="1"/>
</dbReference>
<dbReference type="EC" id="1.1.1.262" evidence="4"/>
<reference evidence="4 5" key="1">
    <citation type="submission" date="2020-05" db="EMBL/GenBank/DDBJ databases">
        <title>Horizontal transmission and recombination maintain forever young bacterial symbiont genomes.</title>
        <authorList>
            <person name="Russell S.L."/>
            <person name="Pepper-Tunick E."/>
            <person name="Svedberg J."/>
            <person name="Byrne A."/>
            <person name="Ruelas Castillo J."/>
            <person name="Vollmers C."/>
            <person name="Beinart R.A."/>
            <person name="Corbett-Detig R."/>
        </authorList>
    </citation>
    <scope>NUCLEOTIDE SEQUENCE [LARGE SCALE GENOMIC DNA]</scope>
    <source>
        <strain evidence="4">JDF_Ridge</strain>
    </source>
</reference>
<evidence type="ECO:0000256" key="3">
    <source>
        <dbReference type="ARBA" id="ARBA00023027"/>
    </source>
</evidence>
<keyword evidence="5" id="KW-1185">Reference proteome</keyword>